<evidence type="ECO:0000313" key="2">
    <source>
        <dbReference type="Proteomes" id="UP000315471"/>
    </source>
</evidence>
<dbReference type="Proteomes" id="UP000315471">
    <property type="component" value="Unassembled WGS sequence"/>
</dbReference>
<dbReference type="RefSeq" id="WP_146597831.1">
    <property type="nucleotide sequence ID" value="NZ_SJPY01000001.1"/>
</dbReference>
<keyword evidence="2" id="KW-1185">Reference proteome</keyword>
<accession>A0A5C6E7V6</accession>
<evidence type="ECO:0000313" key="1">
    <source>
        <dbReference type="EMBL" id="TWU45042.1"/>
    </source>
</evidence>
<gene>
    <name evidence="1" type="ORF">Q31b_02130</name>
</gene>
<comment type="caution">
    <text evidence="1">The sequence shown here is derived from an EMBL/GenBank/DDBJ whole genome shotgun (WGS) entry which is preliminary data.</text>
</comment>
<dbReference type="OrthoDB" id="286312at2"/>
<evidence type="ECO:0008006" key="3">
    <source>
        <dbReference type="Google" id="ProtNLM"/>
    </source>
</evidence>
<organism evidence="1 2">
    <name type="scientific">Novipirellula aureliae</name>
    <dbReference type="NCBI Taxonomy" id="2527966"/>
    <lineage>
        <taxon>Bacteria</taxon>
        <taxon>Pseudomonadati</taxon>
        <taxon>Planctomycetota</taxon>
        <taxon>Planctomycetia</taxon>
        <taxon>Pirellulales</taxon>
        <taxon>Pirellulaceae</taxon>
        <taxon>Novipirellula</taxon>
    </lineage>
</organism>
<name>A0A5C6E7V6_9BACT</name>
<dbReference type="EMBL" id="SJPY01000001">
    <property type="protein sequence ID" value="TWU45042.1"/>
    <property type="molecule type" value="Genomic_DNA"/>
</dbReference>
<dbReference type="AlphaFoldDB" id="A0A5C6E7V6"/>
<proteinExistence type="predicted"/>
<sequence>MSDDTTQTADRTTSVHLVRSSNPWTNASSAAGFVLRYSLTVRKMLVTILGSSDVADDCLRLLIAHLVSAGFGENKKGRLRDFLIRAIRSTAKAKLDESEPTEKLTAKIDAIKNDNEQWLSLWRTGLLERAWRSLERKEHQYPKKPLYSVLHCATTASKKENQSLKERLREERGIEMELKTIDERLLEARAVFAQLLADEVAETIETPTKETVKSELKILGLTRAFDGVAVR</sequence>
<protein>
    <recommendedName>
        <fullName evidence="3">RNA polymerase sigma factor</fullName>
    </recommendedName>
</protein>
<reference evidence="1 2" key="1">
    <citation type="submission" date="2019-02" db="EMBL/GenBank/DDBJ databases">
        <title>Deep-cultivation of Planctomycetes and their phenomic and genomic characterization uncovers novel biology.</title>
        <authorList>
            <person name="Wiegand S."/>
            <person name="Jogler M."/>
            <person name="Boedeker C."/>
            <person name="Pinto D."/>
            <person name="Vollmers J."/>
            <person name="Rivas-Marin E."/>
            <person name="Kohn T."/>
            <person name="Peeters S.H."/>
            <person name="Heuer A."/>
            <person name="Rast P."/>
            <person name="Oberbeckmann S."/>
            <person name="Bunk B."/>
            <person name="Jeske O."/>
            <person name="Meyerdierks A."/>
            <person name="Storesund J.E."/>
            <person name="Kallscheuer N."/>
            <person name="Luecker S."/>
            <person name="Lage O.M."/>
            <person name="Pohl T."/>
            <person name="Merkel B.J."/>
            <person name="Hornburger P."/>
            <person name="Mueller R.-W."/>
            <person name="Bruemmer F."/>
            <person name="Labrenz M."/>
            <person name="Spormann A.M."/>
            <person name="Op Den Camp H."/>
            <person name="Overmann J."/>
            <person name="Amann R."/>
            <person name="Jetten M.S.M."/>
            <person name="Mascher T."/>
            <person name="Medema M.H."/>
            <person name="Devos D.P."/>
            <person name="Kaster A.-K."/>
            <person name="Ovreas L."/>
            <person name="Rohde M."/>
            <person name="Galperin M.Y."/>
            <person name="Jogler C."/>
        </authorList>
    </citation>
    <scope>NUCLEOTIDE SEQUENCE [LARGE SCALE GENOMIC DNA]</scope>
    <source>
        <strain evidence="1 2">Q31b</strain>
    </source>
</reference>